<organism evidence="1">
    <name type="scientific">Anguilla anguilla</name>
    <name type="common">European freshwater eel</name>
    <name type="synonym">Muraena anguilla</name>
    <dbReference type="NCBI Taxonomy" id="7936"/>
    <lineage>
        <taxon>Eukaryota</taxon>
        <taxon>Metazoa</taxon>
        <taxon>Chordata</taxon>
        <taxon>Craniata</taxon>
        <taxon>Vertebrata</taxon>
        <taxon>Euteleostomi</taxon>
        <taxon>Actinopterygii</taxon>
        <taxon>Neopterygii</taxon>
        <taxon>Teleostei</taxon>
        <taxon>Anguilliformes</taxon>
        <taxon>Anguillidae</taxon>
        <taxon>Anguilla</taxon>
    </lineage>
</organism>
<evidence type="ECO:0000313" key="1">
    <source>
        <dbReference type="EMBL" id="JAH93563.1"/>
    </source>
</evidence>
<reference evidence="1" key="2">
    <citation type="journal article" date="2015" name="Fish Shellfish Immunol.">
        <title>Early steps in the European eel (Anguilla anguilla)-Vibrio vulnificus interaction in the gills: Role of the RtxA13 toxin.</title>
        <authorList>
            <person name="Callol A."/>
            <person name="Pajuelo D."/>
            <person name="Ebbesson L."/>
            <person name="Teles M."/>
            <person name="MacKenzie S."/>
            <person name="Amaro C."/>
        </authorList>
    </citation>
    <scope>NUCLEOTIDE SEQUENCE</scope>
</reference>
<accession>A0A0E9WVM4</accession>
<dbReference type="AlphaFoldDB" id="A0A0E9WVM4"/>
<reference evidence="1" key="1">
    <citation type="submission" date="2014-11" db="EMBL/GenBank/DDBJ databases">
        <authorList>
            <person name="Amaro Gonzalez C."/>
        </authorList>
    </citation>
    <scope>NUCLEOTIDE SEQUENCE</scope>
</reference>
<dbReference type="EMBL" id="GBXM01015014">
    <property type="protein sequence ID" value="JAH93563.1"/>
    <property type="molecule type" value="Transcribed_RNA"/>
</dbReference>
<name>A0A0E9WVM4_ANGAN</name>
<sequence length="52" mass="5913">MFSANAVHHFYSPPTPTPPTLKNWYSSSGFIPGPDQMINQKKKTFSPVFRTK</sequence>
<protein>
    <submittedName>
        <fullName evidence="1">Uncharacterized protein</fullName>
    </submittedName>
</protein>
<proteinExistence type="predicted"/>